<dbReference type="GO" id="GO:0008408">
    <property type="term" value="F:3'-5' exonuclease activity"/>
    <property type="evidence" value="ECO:0007669"/>
    <property type="project" value="InterPro"/>
</dbReference>
<protein>
    <recommendedName>
        <fullName evidence="3">3'-5' exonuclease domain-containing protein</fullName>
    </recommendedName>
</protein>
<comment type="caution">
    <text evidence="4">The sequence shown here is derived from an EMBL/GenBank/DDBJ whole genome shotgun (WGS) entry which is preliminary data.</text>
</comment>
<dbReference type="GO" id="GO:0005634">
    <property type="term" value="C:nucleus"/>
    <property type="evidence" value="ECO:0007669"/>
    <property type="project" value="TreeGrafter"/>
</dbReference>
<proteinExistence type="predicted"/>
<keyword evidence="2" id="KW-0378">Hydrolase</keyword>
<name>A0A7J6XD67_THATH</name>
<dbReference type="InterPro" id="IPR051132">
    <property type="entry name" value="3-5_Exonuclease_domain"/>
</dbReference>
<dbReference type="EMBL" id="JABWDY010001438">
    <property type="protein sequence ID" value="KAF5207423.1"/>
    <property type="molecule type" value="Genomic_DNA"/>
</dbReference>
<dbReference type="InterPro" id="IPR002562">
    <property type="entry name" value="3'-5'_exonuclease_dom"/>
</dbReference>
<evidence type="ECO:0000313" key="4">
    <source>
        <dbReference type="EMBL" id="KAF5207423.1"/>
    </source>
</evidence>
<dbReference type="Proteomes" id="UP000554482">
    <property type="component" value="Unassembled WGS sequence"/>
</dbReference>
<feature type="domain" description="3'-5' exonuclease" evidence="3">
    <location>
        <begin position="62"/>
        <end position="120"/>
    </location>
</feature>
<accession>A0A7J6XD67</accession>
<dbReference type="InterPro" id="IPR012337">
    <property type="entry name" value="RNaseH-like_sf"/>
</dbReference>
<dbReference type="InterPro" id="IPR036397">
    <property type="entry name" value="RNaseH_sf"/>
</dbReference>
<sequence length="122" mass="13980">MDYIPQTLKDLISDPNGLVAVVNCNDSRYSRKSYLDCSRAIEVLELAPSSYSSKIYYQIGLKSENVLKDLAKNIEGLNIEKPRFVETSDWKARVLIVEQIRYACLDAYATYRIAHKLLRMNA</sequence>
<dbReference type="Pfam" id="PF01612">
    <property type="entry name" value="DNA_pol_A_exo1"/>
    <property type="match status" value="1"/>
</dbReference>
<dbReference type="GO" id="GO:0005737">
    <property type="term" value="C:cytoplasm"/>
    <property type="evidence" value="ECO:0007669"/>
    <property type="project" value="TreeGrafter"/>
</dbReference>
<keyword evidence="5" id="KW-1185">Reference proteome</keyword>
<evidence type="ECO:0000256" key="1">
    <source>
        <dbReference type="ARBA" id="ARBA00022722"/>
    </source>
</evidence>
<reference evidence="4 5" key="1">
    <citation type="submission" date="2020-06" db="EMBL/GenBank/DDBJ databases">
        <title>Transcriptomic and genomic resources for Thalictrum thalictroides and T. hernandezii: Facilitating candidate gene discovery in an emerging model plant lineage.</title>
        <authorList>
            <person name="Arias T."/>
            <person name="Riano-Pachon D.M."/>
            <person name="Di Stilio V.S."/>
        </authorList>
    </citation>
    <scope>NUCLEOTIDE SEQUENCE [LARGE SCALE GENOMIC DNA]</scope>
    <source>
        <strain evidence="5">cv. WT478/WT964</strain>
        <tissue evidence="4">Leaves</tissue>
    </source>
</reference>
<dbReference type="PANTHER" id="PTHR13620">
    <property type="entry name" value="3-5 EXONUCLEASE"/>
    <property type="match status" value="1"/>
</dbReference>
<dbReference type="PANTHER" id="PTHR13620:SF121">
    <property type="entry name" value="EMB|CAB82946.1-RELATED"/>
    <property type="match status" value="1"/>
</dbReference>
<dbReference type="AlphaFoldDB" id="A0A7J6XD67"/>
<dbReference type="Gene3D" id="3.30.420.10">
    <property type="entry name" value="Ribonuclease H-like superfamily/Ribonuclease H"/>
    <property type="match status" value="1"/>
</dbReference>
<dbReference type="GO" id="GO:0003676">
    <property type="term" value="F:nucleic acid binding"/>
    <property type="evidence" value="ECO:0007669"/>
    <property type="project" value="InterPro"/>
</dbReference>
<gene>
    <name evidence="4" type="ORF">FRX31_002991</name>
</gene>
<evidence type="ECO:0000256" key="2">
    <source>
        <dbReference type="ARBA" id="ARBA00022801"/>
    </source>
</evidence>
<evidence type="ECO:0000313" key="5">
    <source>
        <dbReference type="Proteomes" id="UP000554482"/>
    </source>
</evidence>
<evidence type="ECO:0000259" key="3">
    <source>
        <dbReference type="Pfam" id="PF01612"/>
    </source>
</evidence>
<organism evidence="4 5">
    <name type="scientific">Thalictrum thalictroides</name>
    <name type="common">Rue-anemone</name>
    <name type="synonym">Anemone thalictroides</name>
    <dbReference type="NCBI Taxonomy" id="46969"/>
    <lineage>
        <taxon>Eukaryota</taxon>
        <taxon>Viridiplantae</taxon>
        <taxon>Streptophyta</taxon>
        <taxon>Embryophyta</taxon>
        <taxon>Tracheophyta</taxon>
        <taxon>Spermatophyta</taxon>
        <taxon>Magnoliopsida</taxon>
        <taxon>Ranunculales</taxon>
        <taxon>Ranunculaceae</taxon>
        <taxon>Thalictroideae</taxon>
        <taxon>Thalictrum</taxon>
    </lineage>
</organism>
<keyword evidence="1" id="KW-0540">Nuclease</keyword>
<dbReference type="GO" id="GO:0006139">
    <property type="term" value="P:nucleobase-containing compound metabolic process"/>
    <property type="evidence" value="ECO:0007669"/>
    <property type="project" value="InterPro"/>
</dbReference>
<dbReference type="SUPFAM" id="SSF53098">
    <property type="entry name" value="Ribonuclease H-like"/>
    <property type="match status" value="1"/>
</dbReference>
<dbReference type="OrthoDB" id="446462at2759"/>